<comment type="similarity">
    <text evidence="2 7">Belongs to the FlgA family.</text>
</comment>
<reference evidence="10" key="1">
    <citation type="submission" date="2016-08" db="EMBL/GenBank/DDBJ databases">
        <authorList>
            <person name="Varghese N."/>
            <person name="Submissions Spin"/>
        </authorList>
    </citation>
    <scope>NUCLEOTIDE SEQUENCE [LARGE SCALE GENOMIC DNA]</scope>
    <source>
        <strain evidence="10">R-53144</strain>
    </source>
</reference>
<organism evidence="9 10">
    <name type="scientific">Gilliamella intestini</name>
    <dbReference type="NCBI Taxonomy" id="1798183"/>
    <lineage>
        <taxon>Bacteria</taxon>
        <taxon>Pseudomonadati</taxon>
        <taxon>Pseudomonadota</taxon>
        <taxon>Gammaproteobacteria</taxon>
        <taxon>Orbales</taxon>
        <taxon>Orbaceae</taxon>
        <taxon>Gilliamella</taxon>
    </lineage>
</organism>
<keyword evidence="9" id="KW-0969">Cilium</keyword>
<keyword evidence="5 7" id="KW-0574">Periplasm</keyword>
<feature type="chain" id="PRO_5008449375" description="Flagella basal body P-ring formation protein FlgA" evidence="7">
    <location>
        <begin position="31"/>
        <end position="227"/>
    </location>
</feature>
<evidence type="ECO:0000256" key="7">
    <source>
        <dbReference type="RuleBase" id="RU362063"/>
    </source>
</evidence>
<dbReference type="InterPro" id="IPR039246">
    <property type="entry name" value="Flagellar_FlgA"/>
</dbReference>
<evidence type="ECO:0000313" key="9">
    <source>
        <dbReference type="EMBL" id="SCB92430.1"/>
    </source>
</evidence>
<evidence type="ECO:0000256" key="1">
    <source>
        <dbReference type="ARBA" id="ARBA00004418"/>
    </source>
</evidence>
<comment type="function">
    <text evidence="6 7">Involved in the assembly process of the P-ring formation. It may associate with FlgF on the rod constituting a structure essential for the P-ring assembly or may act as a modulator protein for the P-ring assembly.</text>
</comment>
<evidence type="ECO:0000256" key="2">
    <source>
        <dbReference type="ARBA" id="ARBA00010474"/>
    </source>
</evidence>
<dbReference type="SMART" id="SM00858">
    <property type="entry name" value="SAF"/>
    <property type="match status" value="1"/>
</dbReference>
<sequence length="227" mass="25286">MNNSKQVNMIKIKKLMFAIFILFSSNTVFANSLDKQINNLLSQQFSYKPDEIVITYLTAKPKLDCNTPILSLLDKKKLLGNITISAQCDNKKKFIQIHVAAVGNYIVAKKTINAGAVIDKDHIRIQSGRLDKLSSSVILNEVDVLNRIALRNINQDEPIKTTMLQNSWLVKAGQIIKVIIYGEGYEVSTSGKSLSNAALNDKIRVKLNSNKVVEGTLTHQGVIIFNK</sequence>
<accession>A0A1C4AD00</accession>
<dbReference type="Proteomes" id="UP000199698">
    <property type="component" value="Unassembled WGS sequence"/>
</dbReference>
<dbReference type="InterPro" id="IPR013974">
    <property type="entry name" value="SAF"/>
</dbReference>
<evidence type="ECO:0000313" key="10">
    <source>
        <dbReference type="Proteomes" id="UP000199698"/>
    </source>
</evidence>
<dbReference type="Gene3D" id="2.30.30.760">
    <property type="match status" value="1"/>
</dbReference>
<keyword evidence="9" id="KW-0282">Flagellum</keyword>
<evidence type="ECO:0000256" key="4">
    <source>
        <dbReference type="ARBA" id="ARBA00022729"/>
    </source>
</evidence>
<dbReference type="RefSeq" id="WP_091121543.1">
    <property type="nucleotide sequence ID" value="NZ_FMBA01000010.1"/>
</dbReference>
<dbReference type="EMBL" id="FMBA01000010">
    <property type="protein sequence ID" value="SCB92430.1"/>
    <property type="molecule type" value="Genomic_DNA"/>
</dbReference>
<evidence type="ECO:0000256" key="6">
    <source>
        <dbReference type="ARBA" id="ARBA00025643"/>
    </source>
</evidence>
<dbReference type="AlphaFoldDB" id="A0A1C4AD00"/>
<dbReference type="Gene3D" id="3.90.1210.10">
    <property type="entry name" value="Antifreeze-like/N-acetylneuraminic acid synthase C-terminal domain"/>
    <property type="match status" value="1"/>
</dbReference>
<dbReference type="GO" id="GO:0042597">
    <property type="term" value="C:periplasmic space"/>
    <property type="evidence" value="ECO:0007669"/>
    <property type="project" value="UniProtKB-SubCell"/>
</dbReference>
<gene>
    <name evidence="9" type="ORF">GA0061080_101027</name>
</gene>
<dbReference type="STRING" id="1798183.GA0061080_101027"/>
<keyword evidence="9" id="KW-0966">Cell projection</keyword>
<proteinExistence type="inferred from homology"/>
<dbReference type="NCBIfam" id="TIGR03170">
    <property type="entry name" value="flgA_cterm"/>
    <property type="match status" value="1"/>
</dbReference>
<dbReference type="InterPro" id="IPR017585">
    <property type="entry name" value="SAF_FlgA"/>
</dbReference>
<feature type="signal peptide" evidence="7">
    <location>
        <begin position="1"/>
        <end position="30"/>
    </location>
</feature>
<keyword evidence="4 7" id="KW-0732">Signal</keyword>
<feature type="domain" description="SAF" evidence="8">
    <location>
        <begin position="103"/>
        <end position="165"/>
    </location>
</feature>
<dbReference type="OrthoDB" id="7065435at2"/>
<dbReference type="PANTHER" id="PTHR36307">
    <property type="entry name" value="FLAGELLA BASAL BODY P-RING FORMATION PROTEIN FLGA"/>
    <property type="match status" value="1"/>
</dbReference>
<dbReference type="Pfam" id="PF13144">
    <property type="entry name" value="ChapFlgA"/>
    <property type="match status" value="1"/>
</dbReference>
<protein>
    <recommendedName>
        <fullName evidence="3 7">Flagella basal body P-ring formation protein FlgA</fullName>
    </recommendedName>
</protein>
<keyword evidence="10" id="KW-1185">Reference proteome</keyword>
<dbReference type="GO" id="GO:0044780">
    <property type="term" value="P:bacterial-type flagellum assembly"/>
    <property type="evidence" value="ECO:0007669"/>
    <property type="project" value="InterPro"/>
</dbReference>
<evidence type="ECO:0000256" key="3">
    <source>
        <dbReference type="ARBA" id="ARBA00014754"/>
    </source>
</evidence>
<keyword evidence="7" id="KW-1005">Bacterial flagellum biogenesis</keyword>
<evidence type="ECO:0000256" key="5">
    <source>
        <dbReference type="ARBA" id="ARBA00022764"/>
    </source>
</evidence>
<dbReference type="CDD" id="cd11614">
    <property type="entry name" value="SAF_CpaB_FlgA_like"/>
    <property type="match status" value="1"/>
</dbReference>
<comment type="subcellular location">
    <subcellularLocation>
        <location evidence="1 7">Periplasm</location>
    </subcellularLocation>
</comment>
<evidence type="ECO:0000259" key="8">
    <source>
        <dbReference type="SMART" id="SM00858"/>
    </source>
</evidence>
<dbReference type="PANTHER" id="PTHR36307:SF1">
    <property type="entry name" value="FLAGELLA BASAL BODY P-RING FORMATION PROTEIN FLGA"/>
    <property type="match status" value="1"/>
</dbReference>
<name>A0A1C4AD00_9GAMM</name>